<evidence type="ECO:0000256" key="2">
    <source>
        <dbReference type="ARBA" id="ARBA00022490"/>
    </source>
</evidence>
<sequence length="470" mass="54333">MFKSLIMKFIALSFLCILTALNGAAQKRVIDSLYKDLRFKKTDTDRAVALYNLSYYYQNFKPDSAMFLAKEAYNLSKKRKFLRGESWALSSMANAFHALHNYPKAIEYFIEQLKIEEKRNIPENIGSTYLSMALVYNSEKDVRKALFYALKADSIAKVNKLPELALFAKLNIGDIYEKANQLGSAMVYSHNAYELSLLQKNDQITGVALNNLGNIYFKRSEYGKANDYYRRSIPFLKSSEDYNNLAECYVGLAKVFKDQHNPDSAIYYAKNAYKLANDNEFFAKAVDASALLIKLYKSNGKIDSAFVYQEIMITLTDSIDNKERAKEVQSITIAEELRQKEIVEAHEKEMEERRQKLQLLAIGILIPIFFFISIFLSRRKVNKKVIEFSGIISLLMLFEYLTLFIHPFVAEKSHHSPFIEIVVFVIIAALLTPTHHKVEHWLIGKLSKIRERHIEMRQRAIDELETDKED</sequence>
<feature type="transmembrane region" description="Helical" evidence="7">
    <location>
        <begin position="388"/>
        <end position="409"/>
    </location>
</feature>
<dbReference type="InterPro" id="IPR019734">
    <property type="entry name" value="TPR_rpt"/>
</dbReference>
<dbReference type="PROSITE" id="PS50005">
    <property type="entry name" value="TPR"/>
    <property type="match status" value="2"/>
</dbReference>
<dbReference type="PANTHER" id="PTHR46630">
    <property type="entry name" value="TETRATRICOPEPTIDE REPEAT PROTEIN 29"/>
    <property type="match status" value="1"/>
</dbReference>
<keyword evidence="7" id="KW-0812">Transmembrane</keyword>
<dbReference type="Pfam" id="PF13176">
    <property type="entry name" value="TPR_7"/>
    <property type="match status" value="1"/>
</dbReference>
<evidence type="ECO:0000256" key="3">
    <source>
        <dbReference type="ARBA" id="ARBA00022737"/>
    </source>
</evidence>
<protein>
    <submittedName>
        <fullName evidence="9">Uncharacterized protein</fullName>
    </submittedName>
</protein>
<keyword evidence="3" id="KW-0677">Repeat</keyword>
<evidence type="ECO:0000256" key="6">
    <source>
        <dbReference type="PROSITE-ProRule" id="PRU00339"/>
    </source>
</evidence>
<comment type="caution">
    <text evidence="9">The sequence shown here is derived from an EMBL/GenBank/DDBJ whole genome shotgun (WGS) entry which is preliminary data.</text>
</comment>
<feature type="repeat" description="TPR" evidence="6">
    <location>
        <begin position="86"/>
        <end position="119"/>
    </location>
</feature>
<dbReference type="EMBL" id="QGNZ01000002">
    <property type="protein sequence ID" value="PWS28120.1"/>
    <property type="molecule type" value="Genomic_DNA"/>
</dbReference>
<dbReference type="InterPro" id="IPR011990">
    <property type="entry name" value="TPR-like_helical_dom_sf"/>
</dbReference>
<keyword evidence="7" id="KW-1133">Transmembrane helix</keyword>
<dbReference type="OrthoDB" id="9806995at2"/>
<comment type="subcellular location">
    <subcellularLocation>
        <location evidence="1">Cytoplasm</location>
    </subcellularLocation>
</comment>
<feature type="transmembrane region" description="Helical" evidence="7">
    <location>
        <begin position="415"/>
        <end position="432"/>
    </location>
</feature>
<keyword evidence="8" id="KW-0732">Signal</keyword>
<dbReference type="SMART" id="SM00028">
    <property type="entry name" value="TPR"/>
    <property type="match status" value="4"/>
</dbReference>
<dbReference type="Pfam" id="PF13424">
    <property type="entry name" value="TPR_12"/>
    <property type="match status" value="1"/>
</dbReference>
<evidence type="ECO:0000313" key="9">
    <source>
        <dbReference type="EMBL" id="PWS28120.1"/>
    </source>
</evidence>
<dbReference type="InterPro" id="IPR051476">
    <property type="entry name" value="Bac_ResReg_Asp_Phosphatase"/>
</dbReference>
<name>A0A317EMM3_9SPHI</name>
<accession>A0A317EMM3</accession>
<dbReference type="Gene3D" id="1.25.40.10">
    <property type="entry name" value="Tetratricopeptide repeat domain"/>
    <property type="match status" value="2"/>
</dbReference>
<feature type="chain" id="PRO_5016301557" evidence="8">
    <location>
        <begin position="25"/>
        <end position="470"/>
    </location>
</feature>
<evidence type="ECO:0000256" key="1">
    <source>
        <dbReference type="ARBA" id="ARBA00004496"/>
    </source>
</evidence>
<keyword evidence="2" id="KW-0963">Cytoplasm</keyword>
<dbReference type="AlphaFoldDB" id="A0A317EMM3"/>
<feature type="signal peptide" evidence="8">
    <location>
        <begin position="1"/>
        <end position="24"/>
    </location>
</feature>
<proteinExistence type="inferred from homology"/>
<dbReference type="GO" id="GO:0005737">
    <property type="term" value="C:cytoplasm"/>
    <property type="evidence" value="ECO:0007669"/>
    <property type="project" value="UniProtKB-SubCell"/>
</dbReference>
<evidence type="ECO:0000256" key="8">
    <source>
        <dbReference type="SAM" id="SignalP"/>
    </source>
</evidence>
<keyword evidence="4 6" id="KW-0802">TPR repeat</keyword>
<gene>
    <name evidence="9" type="ORF">DHW03_11240</name>
</gene>
<organism evidence="9 10">
    <name type="scientific">Pedobacter yonginense</name>
    <dbReference type="NCBI Taxonomy" id="651869"/>
    <lineage>
        <taxon>Bacteria</taxon>
        <taxon>Pseudomonadati</taxon>
        <taxon>Bacteroidota</taxon>
        <taxon>Sphingobacteriia</taxon>
        <taxon>Sphingobacteriales</taxon>
        <taxon>Sphingobacteriaceae</taxon>
        <taxon>Pedobacter</taxon>
    </lineage>
</organism>
<feature type="transmembrane region" description="Helical" evidence="7">
    <location>
        <begin position="357"/>
        <end position="376"/>
    </location>
</feature>
<evidence type="ECO:0000256" key="7">
    <source>
        <dbReference type="SAM" id="Phobius"/>
    </source>
</evidence>
<dbReference type="SUPFAM" id="SSF48452">
    <property type="entry name" value="TPR-like"/>
    <property type="match status" value="2"/>
</dbReference>
<comment type="similarity">
    <text evidence="5">Belongs to the Rap family.</text>
</comment>
<dbReference type="PANTHER" id="PTHR46630:SF1">
    <property type="entry name" value="TETRATRICOPEPTIDE REPEAT PROTEIN 29"/>
    <property type="match status" value="1"/>
</dbReference>
<evidence type="ECO:0000256" key="5">
    <source>
        <dbReference type="ARBA" id="ARBA00038253"/>
    </source>
</evidence>
<evidence type="ECO:0000313" key="10">
    <source>
        <dbReference type="Proteomes" id="UP000245379"/>
    </source>
</evidence>
<dbReference type="Proteomes" id="UP000245379">
    <property type="component" value="Unassembled WGS sequence"/>
</dbReference>
<reference evidence="9 10" key="1">
    <citation type="submission" date="2018-05" db="EMBL/GenBank/DDBJ databases">
        <title>Pedobacter paludis sp. nov., isolated from wetland soil.</title>
        <authorList>
            <person name="Zhang Y."/>
            <person name="Wang G."/>
        </authorList>
    </citation>
    <scope>NUCLEOTIDE SEQUENCE [LARGE SCALE GENOMIC DNA]</scope>
    <source>
        <strain evidence="9 10">KCTC22721</strain>
    </source>
</reference>
<feature type="repeat" description="TPR" evidence="6">
    <location>
        <begin position="206"/>
        <end position="239"/>
    </location>
</feature>
<evidence type="ECO:0000256" key="4">
    <source>
        <dbReference type="ARBA" id="ARBA00022803"/>
    </source>
</evidence>
<keyword evidence="7" id="KW-0472">Membrane</keyword>
<keyword evidence="10" id="KW-1185">Reference proteome</keyword>